<proteinExistence type="predicted"/>
<evidence type="ECO:0000313" key="1">
    <source>
        <dbReference type="EMBL" id="PTU17788.1"/>
    </source>
</evidence>
<gene>
    <name evidence="1" type="ORF">P175DRAFT_0504541</name>
</gene>
<name>A0A2T5LNC8_9EURO</name>
<dbReference type="GeneID" id="63814779"/>
<dbReference type="VEuPathDB" id="FungiDB:P175DRAFT_0504541"/>
<dbReference type="Proteomes" id="UP000244073">
    <property type="component" value="Unassembled WGS sequence"/>
</dbReference>
<dbReference type="RefSeq" id="XP_040749180.1">
    <property type="nucleotide sequence ID" value="XM_040897897.1"/>
</dbReference>
<evidence type="ECO:0000313" key="2">
    <source>
        <dbReference type="Proteomes" id="UP000244073"/>
    </source>
</evidence>
<dbReference type="AlphaFoldDB" id="A0A2T5LNC8"/>
<protein>
    <submittedName>
        <fullName evidence="1">Uncharacterized protein</fullName>
    </submittedName>
</protein>
<comment type="caution">
    <text evidence="1">The sequence shown here is derived from an EMBL/GenBank/DDBJ whole genome shotgun (WGS) entry which is preliminary data.</text>
</comment>
<reference evidence="1 2" key="1">
    <citation type="journal article" date="2018" name="Proc. Natl. Acad. Sci. U.S.A.">
        <title>Linking secondary metabolites to gene clusters through genome sequencing of six diverse Aspergillus species.</title>
        <authorList>
            <person name="Kaerboelling I."/>
            <person name="Vesth T.C."/>
            <person name="Frisvad J.C."/>
            <person name="Nybo J.L."/>
            <person name="Theobald S."/>
            <person name="Kuo A."/>
            <person name="Bowyer P."/>
            <person name="Matsuda Y."/>
            <person name="Mondo S."/>
            <person name="Lyhne E.K."/>
            <person name="Kogle M.E."/>
            <person name="Clum A."/>
            <person name="Lipzen A."/>
            <person name="Salamov A."/>
            <person name="Ngan C.Y."/>
            <person name="Daum C."/>
            <person name="Chiniquy J."/>
            <person name="Barry K."/>
            <person name="LaButti K."/>
            <person name="Haridas S."/>
            <person name="Simmons B.A."/>
            <person name="Magnuson J.K."/>
            <person name="Mortensen U.H."/>
            <person name="Larsen T.O."/>
            <person name="Grigoriev I.V."/>
            <person name="Baker S.E."/>
            <person name="Andersen M.R."/>
        </authorList>
    </citation>
    <scope>NUCLEOTIDE SEQUENCE [LARGE SCALE GENOMIC DNA]</scope>
    <source>
        <strain evidence="1 2">IBT 24754</strain>
    </source>
</reference>
<sequence length="114" mass="12337">MGSLPGCSGVGLVSQSSCSVANVRVPVKCKPIRDDNVLTIRAGEAIVELIRFNIKETSETFATYRNLSISGENRTQEACGDLGACSSDPSSSHRVYSSRFYSMWVLNVLTLSDK</sequence>
<dbReference type="EMBL" id="MSFN02000009">
    <property type="protein sequence ID" value="PTU17788.1"/>
    <property type="molecule type" value="Genomic_DNA"/>
</dbReference>
<organism evidence="1 2">
    <name type="scientific">Aspergillus ochraceoroseus IBT 24754</name>
    <dbReference type="NCBI Taxonomy" id="1392256"/>
    <lineage>
        <taxon>Eukaryota</taxon>
        <taxon>Fungi</taxon>
        <taxon>Dikarya</taxon>
        <taxon>Ascomycota</taxon>
        <taxon>Pezizomycotina</taxon>
        <taxon>Eurotiomycetes</taxon>
        <taxon>Eurotiomycetidae</taxon>
        <taxon>Eurotiales</taxon>
        <taxon>Aspergillaceae</taxon>
        <taxon>Aspergillus</taxon>
        <taxon>Aspergillus subgen. Nidulantes</taxon>
    </lineage>
</organism>
<accession>A0A2T5LNC8</accession>